<evidence type="ECO:0000256" key="1">
    <source>
        <dbReference type="SAM" id="MobiDB-lite"/>
    </source>
</evidence>
<evidence type="ECO:0000313" key="2">
    <source>
        <dbReference type="EMBL" id="OOH93697.1"/>
    </source>
</evidence>
<comment type="caution">
    <text evidence="2">The sequence shown here is derived from an EMBL/GenBank/DDBJ whole genome shotgun (WGS) entry which is preliminary data.</text>
</comment>
<accession>A0A1V3TWY3</accession>
<reference evidence="2 3" key="1">
    <citation type="submission" date="2016-11" db="EMBL/GenBank/DDBJ databases">
        <title>Genome sequence and comparative genomic analysis of clinical strain Elizabethkingia meningoseptica 61421 PRCM.</title>
        <authorList>
            <person name="Wang M."/>
            <person name="Hu S."/>
            <person name="Cao L."/>
            <person name="Jiang T."/>
            <person name="Zhou Y."/>
            <person name="Ming D."/>
        </authorList>
    </citation>
    <scope>NUCLEOTIDE SEQUENCE [LARGE SCALE GENOMIC DNA]</scope>
    <source>
        <strain evidence="2 3">61421 PRCM</strain>
    </source>
</reference>
<dbReference type="KEGG" id="emg:BBD33_07100"/>
<protein>
    <submittedName>
        <fullName evidence="2">Uncharacterized protein</fullName>
    </submittedName>
</protein>
<dbReference type="EMBL" id="MPOG01000016">
    <property type="protein sequence ID" value="OOH93697.1"/>
    <property type="molecule type" value="Genomic_DNA"/>
</dbReference>
<dbReference type="Proteomes" id="UP000188947">
    <property type="component" value="Unassembled WGS sequence"/>
</dbReference>
<dbReference type="AlphaFoldDB" id="A0A1V3TWY3"/>
<organism evidence="2 3">
    <name type="scientific">Elizabethkingia meningoseptica</name>
    <name type="common">Chryseobacterium meningosepticum</name>
    <dbReference type="NCBI Taxonomy" id="238"/>
    <lineage>
        <taxon>Bacteria</taxon>
        <taxon>Pseudomonadati</taxon>
        <taxon>Bacteroidota</taxon>
        <taxon>Flavobacteriia</taxon>
        <taxon>Flavobacteriales</taxon>
        <taxon>Weeksellaceae</taxon>
        <taxon>Elizabethkingia</taxon>
    </lineage>
</organism>
<name>A0A1V3TWY3_ELIME</name>
<gene>
    <name evidence="2" type="ORF">BMF97_14810</name>
</gene>
<proteinExistence type="predicted"/>
<keyword evidence="3" id="KW-1185">Reference proteome</keyword>
<feature type="region of interest" description="Disordered" evidence="1">
    <location>
        <begin position="27"/>
        <end position="53"/>
    </location>
</feature>
<evidence type="ECO:0000313" key="3">
    <source>
        <dbReference type="Proteomes" id="UP000188947"/>
    </source>
</evidence>
<sequence length="60" mass="6362">MKKKKDYMSPSFTVITVEMEQGIAASSATLGPGTTTPPITEWENPGSEGDFGTGIIEVDL</sequence>